<keyword evidence="1" id="KW-0472">Membrane</keyword>
<comment type="caution">
    <text evidence="2">The sequence shown here is derived from an EMBL/GenBank/DDBJ whole genome shotgun (WGS) entry which is preliminary data.</text>
</comment>
<organism evidence="2 3">
    <name type="scientific">Fibrisoma limi BUZ 3</name>
    <dbReference type="NCBI Taxonomy" id="1185876"/>
    <lineage>
        <taxon>Bacteria</taxon>
        <taxon>Pseudomonadati</taxon>
        <taxon>Bacteroidota</taxon>
        <taxon>Cytophagia</taxon>
        <taxon>Cytophagales</taxon>
        <taxon>Spirosomataceae</taxon>
        <taxon>Fibrisoma</taxon>
    </lineage>
</organism>
<reference evidence="2 3" key="1">
    <citation type="journal article" date="2012" name="J. Bacteriol.">
        <title>Genome Sequence of the Filamentous Bacterium Fibrisoma limi BUZ 3T.</title>
        <authorList>
            <person name="Filippini M."/>
            <person name="Qi W."/>
            <person name="Jaenicke S."/>
            <person name="Goesmann A."/>
            <person name="Smits T.H."/>
            <person name="Bagheri H.C."/>
        </authorList>
    </citation>
    <scope>NUCLEOTIDE SEQUENCE [LARGE SCALE GENOMIC DNA]</scope>
    <source>
        <strain evidence="3">BUZ 3T</strain>
    </source>
</reference>
<dbReference type="Proteomes" id="UP000009309">
    <property type="component" value="Unassembled WGS sequence"/>
</dbReference>
<dbReference type="EMBL" id="CAIT01000009">
    <property type="protein sequence ID" value="CCH55406.1"/>
    <property type="molecule type" value="Genomic_DNA"/>
</dbReference>
<feature type="transmembrane region" description="Helical" evidence="1">
    <location>
        <begin position="181"/>
        <end position="202"/>
    </location>
</feature>
<dbReference type="STRING" id="1185876.BN8_04663"/>
<keyword evidence="1" id="KW-1133">Transmembrane helix</keyword>
<gene>
    <name evidence="2" type="ORF">BN8_04663</name>
</gene>
<feature type="transmembrane region" description="Helical" evidence="1">
    <location>
        <begin position="239"/>
        <end position="267"/>
    </location>
</feature>
<keyword evidence="1" id="KW-0812">Transmembrane</keyword>
<evidence type="ECO:0000313" key="2">
    <source>
        <dbReference type="EMBL" id="CCH55406.1"/>
    </source>
</evidence>
<feature type="transmembrane region" description="Helical" evidence="1">
    <location>
        <begin position="147"/>
        <end position="169"/>
    </location>
</feature>
<dbReference type="eggNOG" id="ENOG502Z7XT">
    <property type="taxonomic scope" value="Bacteria"/>
</dbReference>
<sequence length="361" mass="40833">MSFAQSMTLIERIQNVFRSGKQPVTTQVAPVLSAIPSTSAVQATVQPDVLIADVPYVVEPLPHWIADEDALRDEGVLFGLSEAGPEEKVAVIRYHFAQQTAPVEQEIERYTEKIGELNLLIEQKGTRINDLRQQLDKLRTRSFVETYLPRTLIGLCLSIVMCIGTFFLIDDTLQPTFPNNRWIAVGVYLTGMFGLFNRTSVFHDAGARLSGRRLLEEIGLPLATSLFVLAQAWSTRPVWSALALFVFVFFVFLLAGKLTLGLFTVLGNDLAGLQTNRQLRRDREQQVPVLEASLHQLTQETDTIRAQKWPLVTALNRTEAEVTRLNARRDQLVNLFISEFELARSLRDRLTERQRAEILTR</sequence>
<keyword evidence="3" id="KW-1185">Reference proteome</keyword>
<dbReference type="AlphaFoldDB" id="I2GNC8"/>
<accession>I2GNC8</accession>
<evidence type="ECO:0000313" key="3">
    <source>
        <dbReference type="Proteomes" id="UP000009309"/>
    </source>
</evidence>
<proteinExistence type="predicted"/>
<protein>
    <submittedName>
        <fullName evidence="2">Uncharacterized protein</fullName>
    </submittedName>
</protein>
<feature type="transmembrane region" description="Helical" evidence="1">
    <location>
        <begin position="214"/>
        <end position="233"/>
    </location>
</feature>
<name>I2GNC8_9BACT</name>
<evidence type="ECO:0000256" key="1">
    <source>
        <dbReference type="SAM" id="Phobius"/>
    </source>
</evidence>